<organism evidence="1 2">
    <name type="scientific">Rhododendron molle</name>
    <name type="common">Chinese azalea</name>
    <name type="synonym">Azalea mollis</name>
    <dbReference type="NCBI Taxonomy" id="49168"/>
    <lineage>
        <taxon>Eukaryota</taxon>
        <taxon>Viridiplantae</taxon>
        <taxon>Streptophyta</taxon>
        <taxon>Embryophyta</taxon>
        <taxon>Tracheophyta</taxon>
        <taxon>Spermatophyta</taxon>
        <taxon>Magnoliopsida</taxon>
        <taxon>eudicotyledons</taxon>
        <taxon>Gunneridae</taxon>
        <taxon>Pentapetalae</taxon>
        <taxon>asterids</taxon>
        <taxon>Ericales</taxon>
        <taxon>Ericaceae</taxon>
        <taxon>Ericoideae</taxon>
        <taxon>Rhodoreae</taxon>
        <taxon>Rhododendron</taxon>
    </lineage>
</organism>
<proteinExistence type="predicted"/>
<sequence>MSRVTLLKYVAWNGQVLPCSLSQIKQGSLKVHLVWGARSHSWLNKWNVEMGCPGDMFFLPDDTVSTIVGHKKEITVKNWLLSKAKVYAPVVDMAGMPTSRSAWVKLFGSSDVLAGELELENKRAEGYGYCSSKYVELGEVYAEAANFAGKSMAEAGLLDFLIKQSKATDLHDILPQNKALDIASNQLTSDQALLLLQWIQNLRAKKCSAIKYETRERFIGSIRRGKGMKTYAGFSPPSSCYLYDGTESSTLLDIGKEFEVLSAIDEKYYNYRIKSFKEELMFVAVKPLNSCAMSASLGISLLSFIRYSNDNNKPDVEFLKSLQDGKWLKLD</sequence>
<dbReference type="Proteomes" id="UP001062846">
    <property type="component" value="Chromosome 10"/>
</dbReference>
<accession>A0ACC0M0N7</accession>
<gene>
    <name evidence="1" type="ORF">RHMOL_Rhmol10G0063500</name>
</gene>
<evidence type="ECO:0000313" key="2">
    <source>
        <dbReference type="Proteomes" id="UP001062846"/>
    </source>
</evidence>
<evidence type="ECO:0000313" key="1">
    <source>
        <dbReference type="EMBL" id="KAI8534117.1"/>
    </source>
</evidence>
<name>A0ACC0M0N7_RHOML</name>
<comment type="caution">
    <text evidence="1">The sequence shown here is derived from an EMBL/GenBank/DDBJ whole genome shotgun (WGS) entry which is preliminary data.</text>
</comment>
<reference evidence="1" key="1">
    <citation type="submission" date="2022-02" db="EMBL/GenBank/DDBJ databases">
        <title>Plant Genome Project.</title>
        <authorList>
            <person name="Zhang R.-G."/>
        </authorList>
    </citation>
    <scope>NUCLEOTIDE SEQUENCE</scope>
    <source>
        <strain evidence="1">AT1</strain>
    </source>
</reference>
<dbReference type="EMBL" id="CM046397">
    <property type="protein sequence ID" value="KAI8534117.1"/>
    <property type="molecule type" value="Genomic_DNA"/>
</dbReference>
<protein>
    <submittedName>
        <fullName evidence="1">Uncharacterized protein</fullName>
    </submittedName>
</protein>
<keyword evidence="2" id="KW-1185">Reference proteome</keyword>